<reference evidence="12 13" key="1">
    <citation type="submission" date="2015-09" db="EMBL/GenBank/DDBJ databases">
        <title>Draft genome of the scarab beetle Oryctes borbonicus.</title>
        <authorList>
            <person name="Meyer J.M."/>
            <person name="Markov G.V."/>
            <person name="Baskaran P."/>
            <person name="Herrmann M."/>
            <person name="Sommer R.J."/>
            <person name="Roedelsperger C."/>
        </authorList>
    </citation>
    <scope>NUCLEOTIDE SEQUENCE [LARGE SCALE GENOMIC DNA]</scope>
    <source>
        <strain evidence="12">OB123</strain>
        <tissue evidence="12">Whole animal</tissue>
    </source>
</reference>
<evidence type="ECO:0000256" key="1">
    <source>
        <dbReference type="ARBA" id="ARBA00004123"/>
    </source>
</evidence>
<keyword evidence="3 9" id="KW-0853">WD repeat</keyword>
<keyword evidence="6" id="KW-0156">Chromatin regulator</keyword>
<dbReference type="GO" id="GO:0005634">
    <property type="term" value="C:nucleus"/>
    <property type="evidence" value="ECO:0007669"/>
    <property type="project" value="UniProtKB-SubCell"/>
</dbReference>
<dbReference type="SUPFAM" id="SSF50978">
    <property type="entry name" value="WD40 repeat-like"/>
    <property type="match status" value="1"/>
</dbReference>
<dbReference type="InterPro" id="IPR055410">
    <property type="entry name" value="Beta-prop_CAF1B_HIR1"/>
</dbReference>
<dbReference type="SMART" id="SM00320">
    <property type="entry name" value="WD40"/>
    <property type="match status" value="3"/>
</dbReference>
<keyword evidence="7" id="KW-0234">DNA repair</keyword>
<dbReference type="InterPro" id="IPR036322">
    <property type="entry name" value="WD40_repeat_dom_sf"/>
</dbReference>
<comment type="caution">
    <text evidence="12">The sequence shown here is derived from an EMBL/GenBank/DDBJ whole genome shotgun (WGS) entry which is preliminary data.</text>
</comment>
<dbReference type="InterPro" id="IPR045145">
    <property type="entry name" value="PTHR15271"/>
</dbReference>
<accession>A0A0T6B0G6</accession>
<keyword evidence="5" id="KW-0227">DNA damage</keyword>
<dbReference type="PANTHER" id="PTHR15271:SF4">
    <property type="entry name" value="CHROMATIN ASSEMBLY FACTOR 1 SUBUNIT B"/>
    <property type="match status" value="1"/>
</dbReference>
<proteinExistence type="inferred from homology"/>
<dbReference type="PROSITE" id="PS50082">
    <property type="entry name" value="WD_REPEATS_2"/>
    <property type="match status" value="2"/>
</dbReference>
<comment type="similarity">
    <text evidence="2">Belongs to the WD repeat HIR1 family.</text>
</comment>
<evidence type="ECO:0000256" key="10">
    <source>
        <dbReference type="SAM" id="MobiDB-lite"/>
    </source>
</evidence>
<dbReference type="PROSITE" id="PS50294">
    <property type="entry name" value="WD_REPEATS_REGION"/>
    <property type="match status" value="1"/>
</dbReference>
<dbReference type="GO" id="GO:0006281">
    <property type="term" value="P:DNA repair"/>
    <property type="evidence" value="ECO:0007669"/>
    <property type="project" value="UniProtKB-KW"/>
</dbReference>
<dbReference type="GO" id="GO:0033186">
    <property type="term" value="C:CAF-1 complex"/>
    <property type="evidence" value="ECO:0007669"/>
    <property type="project" value="TreeGrafter"/>
</dbReference>
<feature type="repeat" description="WD" evidence="9">
    <location>
        <begin position="43"/>
        <end position="75"/>
    </location>
</feature>
<dbReference type="PANTHER" id="PTHR15271">
    <property type="entry name" value="CHROMATIN ASSEMBLY FACTOR 1 SUBUNIT B"/>
    <property type="match status" value="1"/>
</dbReference>
<dbReference type="FunFam" id="2.130.10.10:FF:002897">
    <property type="entry name" value="Protein HIRA homolog-like Protein"/>
    <property type="match status" value="1"/>
</dbReference>
<dbReference type="Gene3D" id="2.130.10.10">
    <property type="entry name" value="YVTN repeat-like/Quinoprotein amine dehydrogenase"/>
    <property type="match status" value="1"/>
</dbReference>
<dbReference type="InterPro" id="IPR001680">
    <property type="entry name" value="WD40_rpt"/>
</dbReference>
<keyword evidence="4" id="KW-0677">Repeat</keyword>
<dbReference type="GO" id="GO:0003743">
    <property type="term" value="F:translation initiation factor activity"/>
    <property type="evidence" value="ECO:0007669"/>
    <property type="project" value="UniProtKB-KW"/>
</dbReference>
<evidence type="ECO:0000256" key="8">
    <source>
        <dbReference type="ARBA" id="ARBA00023242"/>
    </source>
</evidence>
<dbReference type="PROSITE" id="PS00678">
    <property type="entry name" value="WD_REPEATS_1"/>
    <property type="match status" value="1"/>
</dbReference>
<feature type="domain" description="CAF1B/HIR1 beta-propeller" evidence="11">
    <location>
        <begin position="1"/>
        <end position="258"/>
    </location>
</feature>
<keyword evidence="12" id="KW-0648">Protein biosynthesis</keyword>
<dbReference type="GO" id="GO:0006335">
    <property type="term" value="P:DNA replication-dependent chromatin assembly"/>
    <property type="evidence" value="ECO:0007669"/>
    <property type="project" value="InterPro"/>
</dbReference>
<dbReference type="GO" id="GO:0006334">
    <property type="term" value="P:nucleosome assembly"/>
    <property type="evidence" value="ECO:0007669"/>
    <property type="project" value="TreeGrafter"/>
</dbReference>
<evidence type="ECO:0000256" key="2">
    <source>
        <dbReference type="ARBA" id="ARBA00007306"/>
    </source>
</evidence>
<name>A0A0T6B0G6_9SCAR</name>
<evidence type="ECO:0000259" key="11">
    <source>
        <dbReference type="Pfam" id="PF24105"/>
    </source>
</evidence>
<gene>
    <name evidence="12" type="ORF">AMK59_5027</name>
</gene>
<evidence type="ECO:0000256" key="5">
    <source>
        <dbReference type="ARBA" id="ARBA00022763"/>
    </source>
</evidence>
<evidence type="ECO:0000256" key="6">
    <source>
        <dbReference type="ARBA" id="ARBA00022853"/>
    </source>
</evidence>
<dbReference type="InterPro" id="IPR001632">
    <property type="entry name" value="WD40_G-protein_beta-like"/>
</dbReference>
<dbReference type="InterPro" id="IPR019775">
    <property type="entry name" value="WD40_repeat_CS"/>
</dbReference>
<dbReference type="Proteomes" id="UP000051574">
    <property type="component" value="Unassembled WGS sequence"/>
</dbReference>
<dbReference type="Pfam" id="PF24105">
    <property type="entry name" value="Beta-prop_CAF1B_HIR1"/>
    <property type="match status" value="1"/>
</dbReference>
<keyword evidence="13" id="KW-1185">Reference proteome</keyword>
<keyword evidence="12" id="KW-0396">Initiation factor</keyword>
<feature type="non-terminal residue" evidence="12">
    <location>
        <position position="497"/>
    </location>
</feature>
<evidence type="ECO:0000256" key="7">
    <source>
        <dbReference type="ARBA" id="ARBA00023204"/>
    </source>
</evidence>
<sequence length="497" mass="55754">MRGHKEDIYDLCWSPSGLKIISGSIDNTAIIWDFTKGKTENILTDHKGFVQGVSWDPKGEFLATLSSDRMCRIFEGNGKHIRARINKGTLPVPESHSLFQKEVKYFHDDTFKSYFRRITFTPDGNLIIAPAGCIETEDTKKALCGTYLFTLDCLTQPIALLPLQKQCSIAVKCSPILYELRSEGSNPVIDLPYRMIIAVATESDLILYDTQQMTPFAHLQKIHYTRLTDLAWSADGRLLVASSTDGFCTLVTFDVGELGSRYTMKEEDEIDESFLNVSGCEELNKSITIEETKDEDKVKKGSFLIQWANKIKEDITVKQMDASKVDESKENILSNKSNCNEVTVKNGDENPQVESIKEIAKPMETIEIDDSPIKNENPIMKITPRRIIPINLSSSSSKEKKKNASSPKLTPGKRKLKQTDATPSKESKSNSLINFLKANTSNKNKTSETSITEESSSARDAWSTDSNKSKNHTINLNDESDEMTESVPDFKLQLEES</sequence>
<dbReference type="PRINTS" id="PR00319">
    <property type="entry name" value="GPROTEINB"/>
</dbReference>
<evidence type="ECO:0000313" key="13">
    <source>
        <dbReference type="Proteomes" id="UP000051574"/>
    </source>
</evidence>
<evidence type="ECO:0000256" key="4">
    <source>
        <dbReference type="ARBA" id="ARBA00022737"/>
    </source>
</evidence>
<dbReference type="AlphaFoldDB" id="A0A0T6B0G6"/>
<organism evidence="12 13">
    <name type="scientific">Oryctes borbonicus</name>
    <dbReference type="NCBI Taxonomy" id="1629725"/>
    <lineage>
        <taxon>Eukaryota</taxon>
        <taxon>Metazoa</taxon>
        <taxon>Ecdysozoa</taxon>
        <taxon>Arthropoda</taxon>
        <taxon>Hexapoda</taxon>
        <taxon>Insecta</taxon>
        <taxon>Pterygota</taxon>
        <taxon>Neoptera</taxon>
        <taxon>Endopterygota</taxon>
        <taxon>Coleoptera</taxon>
        <taxon>Polyphaga</taxon>
        <taxon>Scarabaeiformia</taxon>
        <taxon>Scarabaeidae</taxon>
        <taxon>Dynastinae</taxon>
        <taxon>Oryctes</taxon>
    </lineage>
</organism>
<evidence type="ECO:0000256" key="9">
    <source>
        <dbReference type="PROSITE-ProRule" id="PRU00221"/>
    </source>
</evidence>
<dbReference type="InterPro" id="IPR015943">
    <property type="entry name" value="WD40/YVTN_repeat-like_dom_sf"/>
</dbReference>
<protein>
    <submittedName>
        <fullName evidence="12">Translation initiation factor eIF2A</fullName>
    </submittedName>
</protein>
<feature type="repeat" description="WD" evidence="9">
    <location>
        <begin position="1"/>
        <end position="42"/>
    </location>
</feature>
<keyword evidence="8" id="KW-0539">Nucleus</keyword>
<feature type="compositionally biased region" description="Polar residues" evidence="10">
    <location>
        <begin position="429"/>
        <end position="444"/>
    </location>
</feature>
<dbReference type="EMBL" id="LJIG01016318">
    <property type="protein sequence ID" value="KRT80960.1"/>
    <property type="molecule type" value="Genomic_DNA"/>
</dbReference>
<feature type="region of interest" description="Disordered" evidence="10">
    <location>
        <begin position="388"/>
        <end position="497"/>
    </location>
</feature>
<evidence type="ECO:0000256" key="3">
    <source>
        <dbReference type="ARBA" id="ARBA00022574"/>
    </source>
</evidence>
<dbReference type="OrthoDB" id="71227at2759"/>
<evidence type="ECO:0000313" key="12">
    <source>
        <dbReference type="EMBL" id="KRT80960.1"/>
    </source>
</evidence>
<comment type="subcellular location">
    <subcellularLocation>
        <location evidence="1">Nucleus</location>
    </subcellularLocation>
</comment>